<evidence type="ECO:0000259" key="3">
    <source>
        <dbReference type="PROSITE" id="PS51186"/>
    </source>
</evidence>
<dbReference type="AlphaFoldDB" id="A0A9D1ZRU9"/>
<accession>A0A9D1ZRU9</accession>
<keyword evidence="2" id="KW-0012">Acyltransferase</keyword>
<sequence>MPVLAQLYFDSYPQGTVEDVAEAETDISAALRGDYGTFLPQANLVYVVDGQILGCVMTVDSPPWDDVSDLFFIIDVFVHPKVRGTGVGRALMQAALTSLPVHRPVGLRVESDNEPAYALYRSLGFKEVTSGR</sequence>
<dbReference type="PROSITE" id="PS51186">
    <property type="entry name" value="GNAT"/>
    <property type="match status" value="1"/>
</dbReference>
<organism evidence="4 5">
    <name type="scientific">Candidatus Rothia avicola</name>
    <dbReference type="NCBI Taxonomy" id="2840478"/>
    <lineage>
        <taxon>Bacteria</taxon>
        <taxon>Bacillati</taxon>
        <taxon>Actinomycetota</taxon>
        <taxon>Actinomycetes</taxon>
        <taxon>Micrococcales</taxon>
        <taxon>Micrococcaceae</taxon>
        <taxon>Rothia</taxon>
    </lineage>
</organism>
<evidence type="ECO:0000313" key="4">
    <source>
        <dbReference type="EMBL" id="HIY94700.1"/>
    </source>
</evidence>
<dbReference type="EMBL" id="DXCN01000032">
    <property type="protein sequence ID" value="HIY94700.1"/>
    <property type="molecule type" value="Genomic_DNA"/>
</dbReference>
<dbReference type="InterPro" id="IPR050832">
    <property type="entry name" value="Bact_Acetyltransf"/>
</dbReference>
<evidence type="ECO:0000313" key="5">
    <source>
        <dbReference type="Proteomes" id="UP000824134"/>
    </source>
</evidence>
<dbReference type="Proteomes" id="UP000824134">
    <property type="component" value="Unassembled WGS sequence"/>
</dbReference>
<dbReference type="GO" id="GO:0016747">
    <property type="term" value="F:acyltransferase activity, transferring groups other than amino-acyl groups"/>
    <property type="evidence" value="ECO:0007669"/>
    <property type="project" value="InterPro"/>
</dbReference>
<reference evidence="4" key="2">
    <citation type="submission" date="2021-04" db="EMBL/GenBank/DDBJ databases">
        <authorList>
            <person name="Gilroy R."/>
        </authorList>
    </citation>
    <scope>NUCLEOTIDE SEQUENCE</scope>
    <source>
        <strain evidence="4">ChiHjej12B11-9195</strain>
    </source>
</reference>
<dbReference type="InterPro" id="IPR000182">
    <property type="entry name" value="GNAT_dom"/>
</dbReference>
<dbReference type="PANTHER" id="PTHR43877:SF2">
    <property type="entry name" value="AMINOALKYLPHOSPHONATE N-ACETYLTRANSFERASE-RELATED"/>
    <property type="match status" value="1"/>
</dbReference>
<protein>
    <submittedName>
        <fullName evidence="4">GNAT family N-acetyltransferase</fullName>
    </submittedName>
</protein>
<comment type="caution">
    <text evidence="4">The sequence shown here is derived from an EMBL/GenBank/DDBJ whole genome shotgun (WGS) entry which is preliminary data.</text>
</comment>
<keyword evidence="1" id="KW-0808">Transferase</keyword>
<reference evidence="4" key="1">
    <citation type="journal article" date="2021" name="PeerJ">
        <title>Extensive microbial diversity within the chicken gut microbiome revealed by metagenomics and culture.</title>
        <authorList>
            <person name="Gilroy R."/>
            <person name="Ravi A."/>
            <person name="Getino M."/>
            <person name="Pursley I."/>
            <person name="Horton D.L."/>
            <person name="Alikhan N.F."/>
            <person name="Baker D."/>
            <person name="Gharbi K."/>
            <person name="Hall N."/>
            <person name="Watson M."/>
            <person name="Adriaenssens E.M."/>
            <person name="Foster-Nyarko E."/>
            <person name="Jarju S."/>
            <person name="Secka A."/>
            <person name="Antonio M."/>
            <person name="Oren A."/>
            <person name="Chaudhuri R.R."/>
            <person name="La Ragione R."/>
            <person name="Hildebrand F."/>
            <person name="Pallen M.J."/>
        </authorList>
    </citation>
    <scope>NUCLEOTIDE SEQUENCE</scope>
    <source>
        <strain evidence="4">ChiHjej12B11-9195</strain>
    </source>
</reference>
<dbReference type="SUPFAM" id="SSF55729">
    <property type="entry name" value="Acyl-CoA N-acyltransferases (Nat)"/>
    <property type="match status" value="1"/>
</dbReference>
<dbReference type="PANTHER" id="PTHR43877">
    <property type="entry name" value="AMINOALKYLPHOSPHONATE N-ACETYLTRANSFERASE-RELATED-RELATED"/>
    <property type="match status" value="1"/>
</dbReference>
<gene>
    <name evidence="4" type="ORF">H9821_03410</name>
</gene>
<dbReference type="Gene3D" id="3.40.630.30">
    <property type="match status" value="1"/>
</dbReference>
<name>A0A9D1ZRU9_9MICC</name>
<proteinExistence type="predicted"/>
<feature type="domain" description="N-acetyltransferase" evidence="3">
    <location>
        <begin position="1"/>
        <end position="132"/>
    </location>
</feature>
<dbReference type="CDD" id="cd04301">
    <property type="entry name" value="NAT_SF"/>
    <property type="match status" value="1"/>
</dbReference>
<dbReference type="Pfam" id="PF00583">
    <property type="entry name" value="Acetyltransf_1"/>
    <property type="match status" value="1"/>
</dbReference>
<evidence type="ECO:0000256" key="1">
    <source>
        <dbReference type="ARBA" id="ARBA00022679"/>
    </source>
</evidence>
<evidence type="ECO:0000256" key="2">
    <source>
        <dbReference type="ARBA" id="ARBA00023315"/>
    </source>
</evidence>
<dbReference type="InterPro" id="IPR016181">
    <property type="entry name" value="Acyl_CoA_acyltransferase"/>
</dbReference>